<accession>A0A9P7Y632</accession>
<dbReference type="EMBL" id="MU252140">
    <property type="protein sequence ID" value="KAG9228049.1"/>
    <property type="molecule type" value="Genomic_DNA"/>
</dbReference>
<dbReference type="OrthoDB" id="5336357at2759"/>
<protein>
    <submittedName>
        <fullName evidence="2">Uncharacterized protein</fullName>
    </submittedName>
</protein>
<keyword evidence="3" id="KW-1185">Reference proteome</keyword>
<proteinExistence type="predicted"/>
<evidence type="ECO:0000313" key="2">
    <source>
        <dbReference type="EMBL" id="KAG9228049.1"/>
    </source>
</evidence>
<gene>
    <name evidence="2" type="ORF">BJ875DRAFT_490300</name>
</gene>
<name>A0A9P7Y632_9HELO</name>
<feature type="region of interest" description="Disordered" evidence="1">
    <location>
        <begin position="46"/>
        <end position="106"/>
    </location>
</feature>
<feature type="compositionally biased region" description="Polar residues" evidence="1">
    <location>
        <begin position="68"/>
        <end position="89"/>
    </location>
</feature>
<dbReference type="Proteomes" id="UP000824998">
    <property type="component" value="Unassembled WGS sequence"/>
</dbReference>
<comment type="caution">
    <text evidence="2">The sequence shown here is derived from an EMBL/GenBank/DDBJ whole genome shotgun (WGS) entry which is preliminary data.</text>
</comment>
<organism evidence="2 3">
    <name type="scientific">Amylocarpus encephaloides</name>
    <dbReference type="NCBI Taxonomy" id="45428"/>
    <lineage>
        <taxon>Eukaryota</taxon>
        <taxon>Fungi</taxon>
        <taxon>Dikarya</taxon>
        <taxon>Ascomycota</taxon>
        <taxon>Pezizomycotina</taxon>
        <taxon>Leotiomycetes</taxon>
        <taxon>Helotiales</taxon>
        <taxon>Helotiales incertae sedis</taxon>
        <taxon>Amylocarpus</taxon>
    </lineage>
</organism>
<reference evidence="2" key="1">
    <citation type="journal article" date="2021" name="IMA Fungus">
        <title>Genomic characterization of three marine fungi, including Emericellopsis atlantica sp. nov. with signatures of a generalist lifestyle and marine biomass degradation.</title>
        <authorList>
            <person name="Hagestad O.C."/>
            <person name="Hou L."/>
            <person name="Andersen J.H."/>
            <person name="Hansen E.H."/>
            <person name="Altermark B."/>
            <person name="Li C."/>
            <person name="Kuhnert E."/>
            <person name="Cox R.J."/>
            <person name="Crous P.W."/>
            <person name="Spatafora J.W."/>
            <person name="Lail K."/>
            <person name="Amirebrahimi M."/>
            <person name="Lipzen A."/>
            <person name="Pangilinan J."/>
            <person name="Andreopoulos W."/>
            <person name="Hayes R.D."/>
            <person name="Ng V."/>
            <person name="Grigoriev I.V."/>
            <person name="Jackson S.A."/>
            <person name="Sutton T.D.S."/>
            <person name="Dobson A.D.W."/>
            <person name="Rama T."/>
        </authorList>
    </citation>
    <scope>NUCLEOTIDE SEQUENCE</scope>
    <source>
        <strain evidence="2">TRa018bII</strain>
    </source>
</reference>
<sequence length="230" mass="24846">MAIKRKRSDSEISSGSSLISSPLRAADFMAIDCSQSQQTHITTPSLFSARTRKRHRDNRPSEFDVHQHTLSLLYSTQQAPRSSYQTSPSPFALPNPVASLPTSNPSTPSQASLHSFWTLPASRHISPVSISSTSSIGTPLTSSANQAFFQATNCEDCDALLNIEDNTDAVDVDMMMDIDTNGDAPNYGCTSCGKQVCHSCAISNLGAERKCLNCAGKARKWVGGLGWMIE</sequence>
<feature type="compositionally biased region" description="Basic and acidic residues" evidence="1">
    <location>
        <begin position="58"/>
        <end position="67"/>
    </location>
</feature>
<evidence type="ECO:0000256" key="1">
    <source>
        <dbReference type="SAM" id="MobiDB-lite"/>
    </source>
</evidence>
<dbReference type="AlphaFoldDB" id="A0A9P7Y632"/>
<evidence type="ECO:0000313" key="3">
    <source>
        <dbReference type="Proteomes" id="UP000824998"/>
    </source>
</evidence>